<evidence type="ECO:0000313" key="4">
    <source>
        <dbReference type="Proteomes" id="UP000039865"/>
    </source>
</evidence>
<feature type="region of interest" description="Disordered" evidence="2">
    <location>
        <begin position="48"/>
        <end position="71"/>
    </location>
</feature>
<evidence type="ECO:0000313" key="3">
    <source>
        <dbReference type="EMBL" id="CDW90056.1"/>
    </source>
</evidence>
<evidence type="ECO:0000256" key="1">
    <source>
        <dbReference type="SAM" id="Coils"/>
    </source>
</evidence>
<sequence length="716" mass="83174">MYNGVQPMSSSPIESQRNKIMSWLFQLYHVDILSQELSHGTNGLTFSQSEQQTSRHHQLNGYQDPYPTVQQPDGRIAEKLTQDLNQSSSNISKINSKQLINYFMQPPGEAGRSQYQNTKSQIMVEGVLMSNPLSNSQSKEGGVGSGAQIATIFESSKQFKKLTQRIQKLRQQSANRISQSKEIANLNHLQLLYKKNFNNQESIRKGNASGGTHNNTNQNGNQIPLTNQAQSNHTKIDGYQTNVSFNRGYFQHNDNSIVEAMQQSRETSIRRLMKDSSQNNYNIQQKNRRLISQKKKMLEGIYTGNSPKLNPKSSNRKIFSQTKQRQQQLQNEIQLQSTTSNEYFQIGASNNHNEAQQLRNKFKKSDNNFYRNYRQDLELTDKFKRIHQHARRDSIEFKSQNEIHFGSVINENESIPYQNYPQSQQTGLPFDRSVLQNREFMIKKQTTEVKSNRLQANSSYSPYKNQIKKKNRKRPLINNGLVYNSSDWNGHHQMTNEQYQKEKTLVNTGEIIKNDPLYRLIQKTDMFDNNQKQLSENSSKQGIHKSIYPKFIQSKTQRKIIQNAKPMNSNMFSTPRTNTHADSNETPRRKFINSDKHHRFFENPTLINLQINNINTVNIERPLSGNFIDQQNEEQFQKSVQSIKDKINNLHQNLQKYDQFVQNLKDDLPLDINDTIMEEENTSRMKEEMSQMSNSKMRFLNDTPASQTITSETLNN</sequence>
<dbReference type="Proteomes" id="UP000039865">
    <property type="component" value="Unassembled WGS sequence"/>
</dbReference>
<dbReference type="EMBL" id="CCKQ01018119">
    <property type="protein sequence ID" value="CDW90056.1"/>
    <property type="molecule type" value="Genomic_DNA"/>
</dbReference>
<gene>
    <name evidence="3" type="primary">Contig11236.g11999</name>
    <name evidence="3" type="ORF">STYLEM_19196</name>
</gene>
<keyword evidence="1" id="KW-0175">Coiled coil</keyword>
<feature type="compositionally biased region" description="Low complexity" evidence="2">
    <location>
        <begin position="210"/>
        <end position="222"/>
    </location>
</feature>
<dbReference type="InParanoid" id="A0A078B784"/>
<accession>A0A078B784</accession>
<organism evidence="3 4">
    <name type="scientific">Stylonychia lemnae</name>
    <name type="common">Ciliate</name>
    <dbReference type="NCBI Taxonomy" id="5949"/>
    <lineage>
        <taxon>Eukaryota</taxon>
        <taxon>Sar</taxon>
        <taxon>Alveolata</taxon>
        <taxon>Ciliophora</taxon>
        <taxon>Intramacronucleata</taxon>
        <taxon>Spirotrichea</taxon>
        <taxon>Stichotrichia</taxon>
        <taxon>Sporadotrichida</taxon>
        <taxon>Oxytrichidae</taxon>
        <taxon>Stylonychinae</taxon>
        <taxon>Stylonychia</taxon>
    </lineage>
</organism>
<keyword evidence="4" id="KW-1185">Reference proteome</keyword>
<evidence type="ECO:0000256" key="2">
    <source>
        <dbReference type="SAM" id="MobiDB-lite"/>
    </source>
</evidence>
<protein>
    <submittedName>
        <fullName evidence="3">Uncharacterized protein</fullName>
    </submittedName>
</protein>
<reference evidence="3 4" key="1">
    <citation type="submission" date="2014-06" db="EMBL/GenBank/DDBJ databases">
        <authorList>
            <person name="Swart Estienne"/>
        </authorList>
    </citation>
    <scope>NUCLEOTIDE SEQUENCE [LARGE SCALE GENOMIC DNA]</scope>
    <source>
        <strain evidence="3 4">130c</strain>
    </source>
</reference>
<dbReference type="AlphaFoldDB" id="A0A078B784"/>
<feature type="region of interest" description="Disordered" evidence="2">
    <location>
        <begin position="202"/>
        <end position="226"/>
    </location>
</feature>
<proteinExistence type="predicted"/>
<feature type="coiled-coil region" evidence="1">
    <location>
        <begin position="633"/>
        <end position="667"/>
    </location>
</feature>
<name>A0A078B784_STYLE</name>